<dbReference type="Pfam" id="PF14659">
    <property type="entry name" value="Phage_int_SAM_3"/>
    <property type="match status" value="1"/>
</dbReference>
<dbReference type="PROSITE" id="PS51900">
    <property type="entry name" value="CB"/>
    <property type="match status" value="1"/>
</dbReference>
<dbReference type="InterPro" id="IPR002104">
    <property type="entry name" value="Integrase_catalytic"/>
</dbReference>
<dbReference type="InterPro" id="IPR010998">
    <property type="entry name" value="Integrase_recombinase_N"/>
</dbReference>
<proteinExistence type="inferred from homology"/>
<evidence type="ECO:0000256" key="3">
    <source>
        <dbReference type="ARBA" id="ARBA00023125"/>
    </source>
</evidence>
<evidence type="ECO:0000259" key="6">
    <source>
        <dbReference type="PROSITE" id="PS51898"/>
    </source>
</evidence>
<dbReference type="PANTHER" id="PTHR30629">
    <property type="entry name" value="PROPHAGE INTEGRASE"/>
    <property type="match status" value="1"/>
</dbReference>
<dbReference type="Proteomes" id="UP001290101">
    <property type="component" value="Unassembled WGS sequence"/>
</dbReference>
<dbReference type="EMBL" id="JAXOTQ010000049">
    <property type="protein sequence ID" value="MDZ5493572.1"/>
    <property type="molecule type" value="Genomic_DNA"/>
</dbReference>
<keyword evidence="4" id="KW-0233">DNA recombination</keyword>
<evidence type="ECO:0000313" key="8">
    <source>
        <dbReference type="EMBL" id="MDZ5493572.1"/>
    </source>
</evidence>
<evidence type="ECO:0000313" key="9">
    <source>
        <dbReference type="Proteomes" id="UP001290101"/>
    </source>
</evidence>
<dbReference type="InterPro" id="IPR050808">
    <property type="entry name" value="Phage_Integrase"/>
</dbReference>
<evidence type="ECO:0000256" key="4">
    <source>
        <dbReference type="ARBA" id="ARBA00023172"/>
    </source>
</evidence>
<dbReference type="InterPro" id="IPR013762">
    <property type="entry name" value="Integrase-like_cat_sf"/>
</dbReference>
<evidence type="ECO:0000256" key="5">
    <source>
        <dbReference type="PROSITE-ProRule" id="PRU01248"/>
    </source>
</evidence>
<evidence type="ECO:0000256" key="2">
    <source>
        <dbReference type="ARBA" id="ARBA00022908"/>
    </source>
</evidence>
<dbReference type="Gene3D" id="1.10.443.10">
    <property type="entry name" value="Intergrase catalytic core"/>
    <property type="match status" value="1"/>
</dbReference>
<dbReference type="PANTHER" id="PTHR30629:SF2">
    <property type="entry name" value="PROPHAGE INTEGRASE INTS-RELATED"/>
    <property type="match status" value="1"/>
</dbReference>
<dbReference type="SUPFAM" id="SSF56349">
    <property type="entry name" value="DNA breaking-rejoining enzymes"/>
    <property type="match status" value="1"/>
</dbReference>
<dbReference type="Pfam" id="PF00589">
    <property type="entry name" value="Phage_integrase"/>
    <property type="match status" value="1"/>
</dbReference>
<dbReference type="InterPro" id="IPR011010">
    <property type="entry name" value="DNA_brk_join_enz"/>
</dbReference>
<dbReference type="PROSITE" id="PS51898">
    <property type="entry name" value="TYR_RECOMBINASE"/>
    <property type="match status" value="1"/>
</dbReference>
<evidence type="ECO:0000256" key="1">
    <source>
        <dbReference type="ARBA" id="ARBA00008857"/>
    </source>
</evidence>
<comment type="similarity">
    <text evidence="1">Belongs to the 'phage' integrase family.</text>
</comment>
<dbReference type="InterPro" id="IPR044068">
    <property type="entry name" value="CB"/>
</dbReference>
<name>A0ABU5JLR1_9ACTN</name>
<feature type="domain" description="Tyr recombinase" evidence="6">
    <location>
        <begin position="158"/>
        <end position="353"/>
    </location>
</feature>
<gene>
    <name evidence="8" type="ORF">U2F25_29590</name>
</gene>
<dbReference type="CDD" id="cd01189">
    <property type="entry name" value="INT_ICEBs1_C_like"/>
    <property type="match status" value="1"/>
</dbReference>
<comment type="caution">
    <text evidence="8">The sequence shown here is derived from an EMBL/GenBank/DDBJ whole genome shotgun (WGS) entry which is preliminary data.</text>
</comment>
<feature type="domain" description="Core-binding (CB)" evidence="7">
    <location>
        <begin position="58"/>
        <end position="137"/>
    </location>
</feature>
<dbReference type="Gene3D" id="1.10.150.130">
    <property type="match status" value="1"/>
</dbReference>
<accession>A0ABU5JLR1</accession>
<evidence type="ECO:0000259" key="7">
    <source>
        <dbReference type="PROSITE" id="PS51900"/>
    </source>
</evidence>
<dbReference type="InterPro" id="IPR004107">
    <property type="entry name" value="Integrase_SAM-like_N"/>
</dbReference>
<keyword evidence="9" id="KW-1185">Reference proteome</keyword>
<reference evidence="8 9" key="1">
    <citation type="submission" date="2023-12" db="EMBL/GenBank/DDBJ databases">
        <title>Micromonospora sp. nov., isolated from Atacama Desert.</title>
        <authorList>
            <person name="Carro L."/>
            <person name="Golinska P."/>
            <person name="Klenk H.-P."/>
            <person name="Goodfellow M."/>
        </authorList>
    </citation>
    <scope>NUCLEOTIDE SEQUENCE [LARGE SCALE GENOMIC DNA]</scope>
    <source>
        <strain evidence="8 9">4G53</strain>
    </source>
</reference>
<keyword evidence="2" id="KW-0229">DNA integration</keyword>
<keyword evidence="3 5" id="KW-0238">DNA-binding</keyword>
<dbReference type="RefSeq" id="WP_322443150.1">
    <property type="nucleotide sequence ID" value="NZ_JAXOTQ010000049.1"/>
</dbReference>
<sequence length="378" mass="42410">MAWVEKRGTKFRVRLRMPDGTVTTDSTHERRADAAIRVKEIDVEVGRDTFIDPRGGRIPLSDWVPIWEQTHQASPATWAAYRSHLRLHILPTLGSLPLVDIRRQHIKTLAVALGTRLAPRSVTDVIMVLSMILQEAVQDRRIPFNPCRGIRIPKGIRAERPHATAEQVAAIVARQARPSDGLMILTAAYTGMRWGELAGLARVNLDLANGSIYVHPEIGALHEVEGKLFLGPPKTNDSVRRIRLPRFLTDLLAAHLNDHPYDIVFAGARGCHQRRSNFNRRAWTPAVAGDPKRGVPPILSGMHFHDLRHTHKTWLIEDGVPEIAQARRLGHRLGGVRGIYSHVTEAMQQQLVDALQRRWDNLQGSAPTTPVRRLRSVA</sequence>
<protein>
    <submittedName>
        <fullName evidence="8">Site-specific integrase</fullName>
    </submittedName>
</protein>
<organism evidence="8 9">
    <name type="scientific">Micromonospora sicca</name>
    <dbReference type="NCBI Taxonomy" id="2202420"/>
    <lineage>
        <taxon>Bacteria</taxon>
        <taxon>Bacillati</taxon>
        <taxon>Actinomycetota</taxon>
        <taxon>Actinomycetes</taxon>
        <taxon>Micromonosporales</taxon>
        <taxon>Micromonosporaceae</taxon>
        <taxon>Micromonospora</taxon>
    </lineage>
</organism>